<name>U9U336_RHIID</name>
<proteinExistence type="predicted"/>
<dbReference type="EMBL" id="KI287520">
    <property type="protein sequence ID" value="ESA10016.1"/>
    <property type="molecule type" value="Genomic_DNA"/>
</dbReference>
<protein>
    <submittedName>
        <fullName evidence="1">Uncharacterized protein</fullName>
    </submittedName>
</protein>
<dbReference type="HOGENOM" id="CLU_3143747_0_0_1"/>
<sequence>MLIINGINISKKEQKYSKCSVNTNANHKKSNKVCRVMDLPQRLRIRILF</sequence>
<dbReference type="AlphaFoldDB" id="U9U336"/>
<evidence type="ECO:0000313" key="1">
    <source>
        <dbReference type="EMBL" id="ESA10016.1"/>
    </source>
</evidence>
<organism evidence="1">
    <name type="scientific">Rhizophagus irregularis (strain DAOM 181602 / DAOM 197198 / MUCL 43194)</name>
    <name type="common">Arbuscular mycorrhizal fungus</name>
    <name type="synonym">Glomus intraradices</name>
    <dbReference type="NCBI Taxonomy" id="747089"/>
    <lineage>
        <taxon>Eukaryota</taxon>
        <taxon>Fungi</taxon>
        <taxon>Fungi incertae sedis</taxon>
        <taxon>Mucoromycota</taxon>
        <taxon>Glomeromycotina</taxon>
        <taxon>Glomeromycetes</taxon>
        <taxon>Glomerales</taxon>
        <taxon>Glomeraceae</taxon>
        <taxon>Rhizophagus</taxon>
    </lineage>
</organism>
<reference evidence="1" key="1">
    <citation type="submission" date="2013-07" db="EMBL/GenBank/DDBJ databases">
        <title>The genome of an arbuscular mycorrhizal fungus provides insights into the evolution of the oldest plant symbiosis.</title>
        <authorList>
            <consortium name="DOE Joint Genome Institute"/>
            <person name="Tisserant E."/>
            <person name="Malbreil M."/>
            <person name="Kuo A."/>
            <person name="Kohler A."/>
            <person name="Symeonidi A."/>
            <person name="Balestrini R."/>
            <person name="Charron P."/>
            <person name="Duensing N."/>
            <person name="Frei-dit-Frey N."/>
            <person name="Gianinazzi-Pearson V."/>
            <person name="Gilbert B."/>
            <person name="Handa Y."/>
            <person name="Hijri M."/>
            <person name="Kaul R."/>
            <person name="Kawaguchi M."/>
            <person name="Krajinski F."/>
            <person name="Lammers P."/>
            <person name="Lapierre D."/>
            <person name="Masclaux F.G."/>
            <person name="Murat C."/>
            <person name="Morin E."/>
            <person name="Ndikumana S."/>
            <person name="Pagni M."/>
            <person name="Petitpierre D."/>
            <person name="Requena N."/>
            <person name="Rosikiewicz P."/>
            <person name="Riley R."/>
            <person name="Saito K."/>
            <person name="San Clemente H."/>
            <person name="Shapiro H."/>
            <person name="van Tuinen D."/>
            <person name="Becard G."/>
            <person name="Bonfante P."/>
            <person name="Paszkowski U."/>
            <person name="Shachar-Hill Y."/>
            <person name="Young J.P."/>
            <person name="Sanders I.R."/>
            <person name="Henrissat B."/>
            <person name="Rensing S.A."/>
            <person name="Grigoriev I.V."/>
            <person name="Corradi N."/>
            <person name="Roux C."/>
            <person name="Martin F."/>
        </authorList>
    </citation>
    <scope>NUCLEOTIDE SEQUENCE</scope>
    <source>
        <strain evidence="1">DAOM 197198</strain>
    </source>
</reference>
<accession>U9U336</accession>
<gene>
    <name evidence="1" type="ORF">GLOINDRAFT_29899</name>
</gene>